<keyword evidence="1 4" id="KW-0808">Transferase</keyword>
<dbReference type="Proteomes" id="UP000189761">
    <property type="component" value="Unassembled WGS sequence"/>
</dbReference>
<dbReference type="InterPro" id="IPR000182">
    <property type="entry name" value="GNAT_dom"/>
</dbReference>
<dbReference type="AlphaFoldDB" id="A0A8E2LE53"/>
<evidence type="ECO:0000313" key="4">
    <source>
        <dbReference type="EMBL" id="OOP66874.1"/>
    </source>
</evidence>
<keyword evidence="2" id="KW-0012">Acyltransferase</keyword>
<feature type="domain" description="N-acetyltransferase" evidence="3">
    <location>
        <begin position="3"/>
        <end position="150"/>
    </location>
</feature>
<name>A0A8E2LE53_9BACI</name>
<dbReference type="PROSITE" id="PS51186">
    <property type="entry name" value="GNAT"/>
    <property type="match status" value="1"/>
</dbReference>
<evidence type="ECO:0000313" key="5">
    <source>
        <dbReference type="Proteomes" id="UP000189761"/>
    </source>
</evidence>
<sequence length="152" mass="17398">MDLRIREVTAENWLSTALLSVEEDQKEFIESNSFSLAQSMFEPEWHSIGLYDKETIVGYAMYGGNISHEGIWLDRFMIDKHYQGKGYAKRFLPLVIEHIKSIYQCDTLYLSVSPENKAAQALYEKFGFYLNGEVDNSGIVAGLVMELKISQP</sequence>
<reference evidence="4 5" key="1">
    <citation type="submission" date="2017-01" db="EMBL/GenBank/DDBJ databases">
        <title>Draft genome sequence of Bacillus oleronius.</title>
        <authorList>
            <person name="Allam M."/>
        </authorList>
    </citation>
    <scope>NUCLEOTIDE SEQUENCE [LARGE SCALE GENOMIC DNA]</scope>
    <source>
        <strain evidence="4 5">DSM 9356</strain>
    </source>
</reference>
<keyword evidence="5" id="KW-1185">Reference proteome</keyword>
<dbReference type="SUPFAM" id="SSF55729">
    <property type="entry name" value="Acyl-CoA N-acyltransferases (Nat)"/>
    <property type="match status" value="1"/>
</dbReference>
<evidence type="ECO:0000256" key="2">
    <source>
        <dbReference type="ARBA" id="ARBA00023315"/>
    </source>
</evidence>
<dbReference type="GO" id="GO:0016747">
    <property type="term" value="F:acyltransferase activity, transferring groups other than amino-acyl groups"/>
    <property type="evidence" value="ECO:0007669"/>
    <property type="project" value="InterPro"/>
</dbReference>
<dbReference type="CDD" id="cd04301">
    <property type="entry name" value="NAT_SF"/>
    <property type="match status" value="1"/>
</dbReference>
<dbReference type="PANTHER" id="PTHR43420">
    <property type="entry name" value="ACETYLTRANSFERASE"/>
    <property type="match status" value="1"/>
</dbReference>
<dbReference type="InterPro" id="IPR050680">
    <property type="entry name" value="YpeA/RimI_acetyltransf"/>
</dbReference>
<protein>
    <submittedName>
        <fullName evidence="4">Spermidine acetyltransferase</fullName>
    </submittedName>
</protein>
<evidence type="ECO:0000256" key="1">
    <source>
        <dbReference type="ARBA" id="ARBA00022679"/>
    </source>
</evidence>
<dbReference type="EMBL" id="MTLA01000253">
    <property type="protein sequence ID" value="OOP66874.1"/>
    <property type="molecule type" value="Genomic_DNA"/>
</dbReference>
<dbReference type="PANTHER" id="PTHR43420:SF47">
    <property type="entry name" value="N-ACETYLTRANSFERASE DOMAIN-CONTAINING PROTEIN"/>
    <property type="match status" value="1"/>
</dbReference>
<proteinExistence type="predicted"/>
<dbReference type="RefSeq" id="WP_078110921.1">
    <property type="nucleotide sequence ID" value="NZ_CP065424.1"/>
</dbReference>
<comment type="caution">
    <text evidence="4">The sequence shown here is derived from an EMBL/GenBank/DDBJ whole genome shotgun (WGS) entry which is preliminary data.</text>
</comment>
<accession>A0A8E2LE53</accession>
<dbReference type="Pfam" id="PF00583">
    <property type="entry name" value="Acetyltransf_1"/>
    <property type="match status" value="1"/>
</dbReference>
<dbReference type="InterPro" id="IPR016181">
    <property type="entry name" value="Acyl_CoA_acyltransferase"/>
</dbReference>
<gene>
    <name evidence="4" type="ORF">BWZ43_18650</name>
</gene>
<dbReference type="Gene3D" id="3.40.630.30">
    <property type="match status" value="1"/>
</dbReference>
<organism evidence="4 5">
    <name type="scientific">Heyndrickxia oleronia</name>
    <dbReference type="NCBI Taxonomy" id="38875"/>
    <lineage>
        <taxon>Bacteria</taxon>
        <taxon>Bacillati</taxon>
        <taxon>Bacillota</taxon>
        <taxon>Bacilli</taxon>
        <taxon>Bacillales</taxon>
        <taxon>Bacillaceae</taxon>
        <taxon>Heyndrickxia</taxon>
    </lineage>
</organism>
<evidence type="ECO:0000259" key="3">
    <source>
        <dbReference type="PROSITE" id="PS51186"/>
    </source>
</evidence>